<gene>
    <name evidence="2" type="ORF">E3T51_14225</name>
</gene>
<keyword evidence="2" id="KW-0808">Transferase</keyword>
<dbReference type="EMBL" id="SOHN01000016">
    <property type="protein sequence ID" value="TFD86270.1"/>
    <property type="molecule type" value="Genomic_DNA"/>
</dbReference>
<dbReference type="SUPFAM" id="SSF55729">
    <property type="entry name" value="Acyl-CoA N-acyltransferases (Nat)"/>
    <property type="match status" value="1"/>
</dbReference>
<dbReference type="Pfam" id="PF13302">
    <property type="entry name" value="Acetyltransf_3"/>
    <property type="match status" value="1"/>
</dbReference>
<dbReference type="InterPro" id="IPR000182">
    <property type="entry name" value="GNAT_dom"/>
</dbReference>
<evidence type="ECO:0000313" key="3">
    <source>
        <dbReference type="Proteomes" id="UP000297626"/>
    </source>
</evidence>
<proteinExistence type="predicted"/>
<evidence type="ECO:0000259" key="1">
    <source>
        <dbReference type="PROSITE" id="PS51186"/>
    </source>
</evidence>
<accession>A0A4R9BKX2</accession>
<dbReference type="PANTHER" id="PTHR43415">
    <property type="entry name" value="SPERMIDINE N(1)-ACETYLTRANSFERASE"/>
    <property type="match status" value="1"/>
</dbReference>
<organism evidence="2 3">
    <name type="scientific">Cryobacterium serini</name>
    <dbReference type="NCBI Taxonomy" id="1259201"/>
    <lineage>
        <taxon>Bacteria</taxon>
        <taxon>Bacillati</taxon>
        <taxon>Actinomycetota</taxon>
        <taxon>Actinomycetes</taxon>
        <taxon>Micrococcales</taxon>
        <taxon>Microbacteriaceae</taxon>
        <taxon>Cryobacterium</taxon>
    </lineage>
</organism>
<dbReference type="GO" id="GO:0016747">
    <property type="term" value="F:acyltransferase activity, transferring groups other than amino-acyl groups"/>
    <property type="evidence" value="ECO:0007669"/>
    <property type="project" value="InterPro"/>
</dbReference>
<dbReference type="PANTHER" id="PTHR43415:SF3">
    <property type="entry name" value="GNAT-FAMILY ACETYLTRANSFERASE"/>
    <property type="match status" value="1"/>
</dbReference>
<dbReference type="PROSITE" id="PS51186">
    <property type="entry name" value="GNAT"/>
    <property type="match status" value="1"/>
</dbReference>
<dbReference type="AlphaFoldDB" id="A0A4R9BKX2"/>
<dbReference type="InterPro" id="IPR016181">
    <property type="entry name" value="Acyl_CoA_acyltransferase"/>
</dbReference>
<protein>
    <submittedName>
        <fullName evidence="2">N-acetyltransferase</fullName>
    </submittedName>
</protein>
<dbReference type="Proteomes" id="UP000297626">
    <property type="component" value="Unassembled WGS sequence"/>
</dbReference>
<dbReference type="Gene3D" id="3.40.630.30">
    <property type="match status" value="1"/>
</dbReference>
<reference evidence="2 3" key="1">
    <citation type="submission" date="2019-03" db="EMBL/GenBank/DDBJ databases">
        <title>Genomics of glacier-inhabiting Cryobacterium strains.</title>
        <authorList>
            <person name="Liu Q."/>
            <person name="Xin Y.-H."/>
        </authorList>
    </citation>
    <scope>NUCLEOTIDE SEQUENCE [LARGE SCALE GENOMIC DNA]</scope>
    <source>
        <strain evidence="2 3">Sr54</strain>
    </source>
</reference>
<evidence type="ECO:0000313" key="2">
    <source>
        <dbReference type="EMBL" id="TFD86270.1"/>
    </source>
</evidence>
<comment type="caution">
    <text evidence="2">The sequence shown here is derived from an EMBL/GenBank/DDBJ whole genome shotgun (WGS) entry which is preliminary data.</text>
</comment>
<feature type="domain" description="N-acetyltransferase" evidence="1">
    <location>
        <begin position="31"/>
        <end position="186"/>
    </location>
</feature>
<keyword evidence="3" id="KW-1185">Reference proteome</keyword>
<sequence>MVSRWTLFPSLSTIATPIKTWISYLKLSSKVSIRLLVESDAHTSVKWRNDPSIWLLTGSAPTRLITLDDELAWIRTVIADQSGRRFAIEVDHQYVGNTYLTNIHDARAEFHIFIGDKSVLGRGVAKEATRLVLNFARTDLALEMIELSVNPSHVVAVGLYRSLGFVPTSTVDGVLAMAVDVRKLPDQ</sequence>
<name>A0A4R9BKX2_9MICO</name>